<reference evidence="7 8" key="1">
    <citation type="submission" date="2019-03" db="EMBL/GenBank/DDBJ databases">
        <title>Draft genome sequences of novel Actinobacteria.</title>
        <authorList>
            <person name="Sahin N."/>
            <person name="Ay H."/>
            <person name="Saygin H."/>
        </authorList>
    </citation>
    <scope>NUCLEOTIDE SEQUENCE [LARGE SCALE GENOMIC DNA]</scope>
    <source>
        <strain evidence="7 8">5K138</strain>
    </source>
</reference>
<evidence type="ECO:0000256" key="4">
    <source>
        <dbReference type="ARBA" id="ARBA00022827"/>
    </source>
</evidence>
<dbReference type="Gene3D" id="3.30.465.10">
    <property type="match status" value="1"/>
</dbReference>
<comment type="caution">
    <text evidence="7">The sequence shown here is derived from an EMBL/GenBank/DDBJ whole genome shotgun (WGS) entry which is preliminary data.</text>
</comment>
<accession>A0A4R5CGP5</accession>
<dbReference type="InterPro" id="IPR016166">
    <property type="entry name" value="FAD-bd_PCMH"/>
</dbReference>
<evidence type="ECO:0000313" key="8">
    <source>
        <dbReference type="Proteomes" id="UP000294739"/>
    </source>
</evidence>
<dbReference type="Gene3D" id="3.30.43.10">
    <property type="entry name" value="Uridine Diphospho-n-acetylenolpyruvylglucosamine Reductase, domain 2"/>
    <property type="match status" value="1"/>
</dbReference>
<dbReference type="InterPro" id="IPR016167">
    <property type="entry name" value="FAD-bd_PCMH_sub1"/>
</dbReference>
<evidence type="ECO:0000256" key="1">
    <source>
        <dbReference type="ARBA" id="ARBA00001974"/>
    </source>
</evidence>
<dbReference type="RefSeq" id="WP_131901260.1">
    <property type="nucleotide sequence ID" value="NZ_SMKZ01000070.1"/>
</dbReference>
<dbReference type="AlphaFoldDB" id="A0A4R5CGP5"/>
<evidence type="ECO:0000256" key="2">
    <source>
        <dbReference type="ARBA" id="ARBA00005466"/>
    </source>
</evidence>
<evidence type="ECO:0000256" key="3">
    <source>
        <dbReference type="ARBA" id="ARBA00022630"/>
    </source>
</evidence>
<keyword evidence="4" id="KW-0274">FAD</keyword>
<dbReference type="InterPro" id="IPR012951">
    <property type="entry name" value="BBE"/>
</dbReference>
<evidence type="ECO:0000313" key="7">
    <source>
        <dbReference type="EMBL" id="TDD98206.1"/>
    </source>
</evidence>
<name>A0A4R5CGP5_9ACTN</name>
<dbReference type="InterPro" id="IPR036318">
    <property type="entry name" value="FAD-bd_PCMH-like_sf"/>
</dbReference>
<dbReference type="InterPro" id="IPR016169">
    <property type="entry name" value="FAD-bd_PCMH_sub2"/>
</dbReference>
<dbReference type="Proteomes" id="UP000294739">
    <property type="component" value="Unassembled WGS sequence"/>
</dbReference>
<organism evidence="7 8">
    <name type="scientific">Jiangella asiatica</name>
    <dbReference type="NCBI Taxonomy" id="2530372"/>
    <lineage>
        <taxon>Bacteria</taxon>
        <taxon>Bacillati</taxon>
        <taxon>Actinomycetota</taxon>
        <taxon>Actinomycetes</taxon>
        <taxon>Jiangellales</taxon>
        <taxon>Jiangellaceae</taxon>
        <taxon>Jiangella</taxon>
    </lineage>
</organism>
<dbReference type="Pfam" id="PF08031">
    <property type="entry name" value="BBE"/>
    <property type="match status" value="1"/>
</dbReference>
<dbReference type="GO" id="GO:0016491">
    <property type="term" value="F:oxidoreductase activity"/>
    <property type="evidence" value="ECO:0007669"/>
    <property type="project" value="UniProtKB-KW"/>
</dbReference>
<dbReference type="PROSITE" id="PS51387">
    <property type="entry name" value="FAD_PCMH"/>
    <property type="match status" value="1"/>
</dbReference>
<keyword evidence="5" id="KW-0560">Oxidoreductase</keyword>
<comment type="cofactor">
    <cofactor evidence="1">
        <name>FAD</name>
        <dbReference type="ChEBI" id="CHEBI:57692"/>
    </cofactor>
</comment>
<dbReference type="Pfam" id="PF01565">
    <property type="entry name" value="FAD_binding_4"/>
    <property type="match status" value="1"/>
</dbReference>
<comment type="similarity">
    <text evidence="2">Belongs to the oxygen-dependent FAD-linked oxidoreductase family.</text>
</comment>
<keyword evidence="8" id="KW-1185">Reference proteome</keyword>
<dbReference type="InParanoid" id="A0A4R5CGP5"/>
<dbReference type="Gene3D" id="3.40.462.20">
    <property type="match status" value="1"/>
</dbReference>
<dbReference type="GO" id="GO:0071949">
    <property type="term" value="F:FAD binding"/>
    <property type="evidence" value="ECO:0007669"/>
    <property type="project" value="InterPro"/>
</dbReference>
<protein>
    <submittedName>
        <fullName evidence="7">FAD-binding oxidoreductase</fullName>
    </submittedName>
</protein>
<gene>
    <name evidence="7" type="ORF">E1269_29115</name>
</gene>
<sequence>MTTTDHPVSDADWRALREGLAGDLLRPGDPDYDDARLVPVGRGAPGAAAPLAIVRCRADADVAATVSLARRRGLPAVPRSGGHCFAGRSSTSGLLIDVRPLRSVTVDGDVVTVGAGARLRELYDALDRYGLTLPAGCGATVGIAGLTLGGGFGILGRTHGLTADQLLAARVVLADGRIVDCDEHRDGDLFWALRGAGGGQFGIVTALTFRAVPAPAATTFHAAWPYDDAVRVIDSWQHWAPSGPDRLAASLLVTAGADLAQPPVVNLFGAMFDTETATTEALARFAVVVGTDPVNLDVATRSFPETKVYLAELGAQIAAAPAEAGHPVSRSEFIGQALPGLAVEALVRHFGSARVPGQTRELDLSPWGGAYTRTPVRATAFAHRDARFLIKHAVTASSGSDGAAALAWLDRSWELARPSGTGGVYPNFPDPRLADPLPAYHGPNLERLRRVKARYDPAGFFAFPQVIRP</sequence>
<dbReference type="SUPFAM" id="SSF56176">
    <property type="entry name" value="FAD-binding/transporter-associated domain-like"/>
    <property type="match status" value="1"/>
</dbReference>
<dbReference type="EMBL" id="SMKZ01000070">
    <property type="protein sequence ID" value="TDD98206.1"/>
    <property type="molecule type" value="Genomic_DNA"/>
</dbReference>
<dbReference type="InterPro" id="IPR006094">
    <property type="entry name" value="Oxid_FAD_bind_N"/>
</dbReference>
<evidence type="ECO:0000259" key="6">
    <source>
        <dbReference type="PROSITE" id="PS51387"/>
    </source>
</evidence>
<proteinExistence type="inferred from homology"/>
<dbReference type="FunCoup" id="A0A4R5CGP5">
    <property type="interactions" value="2"/>
</dbReference>
<dbReference type="OrthoDB" id="5169292at2"/>
<dbReference type="PANTHER" id="PTHR42973:SF39">
    <property type="entry name" value="FAD-BINDING PCMH-TYPE DOMAIN-CONTAINING PROTEIN"/>
    <property type="match status" value="1"/>
</dbReference>
<evidence type="ECO:0000256" key="5">
    <source>
        <dbReference type="ARBA" id="ARBA00023002"/>
    </source>
</evidence>
<feature type="domain" description="FAD-binding PCMH-type" evidence="6">
    <location>
        <begin position="46"/>
        <end position="214"/>
    </location>
</feature>
<dbReference type="PANTHER" id="PTHR42973">
    <property type="entry name" value="BINDING OXIDOREDUCTASE, PUTATIVE (AFU_ORTHOLOGUE AFUA_1G17690)-RELATED"/>
    <property type="match status" value="1"/>
</dbReference>
<keyword evidence="3" id="KW-0285">Flavoprotein</keyword>
<dbReference type="InterPro" id="IPR050416">
    <property type="entry name" value="FAD-linked_Oxidoreductase"/>
</dbReference>